<dbReference type="SUPFAM" id="SSF49785">
    <property type="entry name" value="Galactose-binding domain-like"/>
    <property type="match status" value="1"/>
</dbReference>
<dbReference type="InterPro" id="IPR005467">
    <property type="entry name" value="His_kinase_dom"/>
</dbReference>
<dbReference type="SUPFAM" id="SSF52172">
    <property type="entry name" value="CheY-like"/>
    <property type="match status" value="1"/>
</dbReference>
<dbReference type="PANTHER" id="PTHR34220">
    <property type="entry name" value="SENSOR HISTIDINE KINASE YPDA"/>
    <property type="match status" value="1"/>
</dbReference>
<evidence type="ECO:0000259" key="10">
    <source>
        <dbReference type="PROSITE" id="PS50109"/>
    </source>
</evidence>
<keyword evidence="9" id="KW-1133">Transmembrane helix</keyword>
<dbReference type="Gene3D" id="3.30.565.10">
    <property type="entry name" value="Histidine kinase-like ATPase, C-terminal domain"/>
    <property type="match status" value="1"/>
</dbReference>
<sequence>MKRTLFYGQLFIIFFIFSLFLYRSFSPIPEVVQDGHYHNSADSPVLLQGEWNFYPSLFIHPDHNPSFPEQAERVTVPHLWDAEVVDGLSYGTYSLTVDGLAESLYAIRMNDVRYASRVYANGKLIGQAGQVTLEASEFEASSRKYLGMIEPDEKGQVEFIIHVVNRDYFTGGLVQAPLFGEVSQVIDSVMLSKGIDGAYVVSIFVLSLIYLYLYILDRKKTHLYFSAFLAVLSFYRSLRDERVIEFVLGEVSIAPLTLMQMFSFLLLNYILYYCFIILYPYVIPKKLFHFTKWITIIFTFMLAVNLWLTLYKGAEVTIWSSIRLLLYYGLLHVQMLYMIYHHLKRFNRDSLYLVLGLFSFYMYIFVLFLNFAYEWSIVLYANLFLLLVVFYFSAMIFSYYRQKDERGHRLTEQIATEVQLKEYALRHTASQLLQKSTSLERVLNQIELEEYGFLTKEQQQVLIYMQQLHYEMKDLLQHLEDTTKKKSVKHERKSVALTHADIERQLAEIEFAHQDQLKGMTIHLTIHSSSAELLQMDRLQFEQILYPLIENAILHSRGTSIEVTIKTDDQWFKMSVADDGTGIEDKHLPHIFTSFYRGREEREEALGLGLSIVKQSVEQNNGTIEVFSNKKTGTEFIVFLPRNLEKVSHTPVVPVGEHDSSLTYQRAGSSMKILVFQEDVEQLHKTMSDLEPLEHTVIGVRNIEAACEQLSQQEFHLLIVDVTTIQHQDSIFIKRVRENYDMSELPIIVMARMANSLQSLLSEMQVNECIQQPYNANILRSKVELFLNMQQLAQLATRKELEYYVAQISPHFLYNTFNTLISLSEDAPEVVEEALLHLTVYFRAKLSSFQSKELVPLENELELIEAYLSIEQLRFGDRLHVDYSDEVDTRLYVPTMSLQTLVEYRINEGVLRREEGGYLRIEVSENEDDVIVLMEDNGVPIPESSFEQMNALHQSKVRESWLVAREQLKRLSNAHIHIENHDEGVRIYIRFSKEPIQV</sequence>
<feature type="domain" description="Histidine kinase" evidence="10">
    <location>
        <begin position="424"/>
        <end position="644"/>
    </location>
</feature>
<evidence type="ECO:0000256" key="4">
    <source>
        <dbReference type="ARBA" id="ARBA00022741"/>
    </source>
</evidence>
<keyword evidence="5 11" id="KW-0418">Kinase</keyword>
<dbReference type="Gene3D" id="3.40.50.2300">
    <property type="match status" value="1"/>
</dbReference>
<dbReference type="GO" id="GO:0000155">
    <property type="term" value="F:phosphorelay sensor kinase activity"/>
    <property type="evidence" value="ECO:0007669"/>
    <property type="project" value="InterPro"/>
</dbReference>
<evidence type="ECO:0000256" key="1">
    <source>
        <dbReference type="ARBA" id="ARBA00000085"/>
    </source>
</evidence>
<evidence type="ECO:0000256" key="6">
    <source>
        <dbReference type="ARBA" id="ARBA00022840"/>
    </source>
</evidence>
<evidence type="ECO:0000313" key="12">
    <source>
        <dbReference type="Proteomes" id="UP000622653"/>
    </source>
</evidence>
<dbReference type="SMART" id="SM00387">
    <property type="entry name" value="HATPase_c"/>
    <property type="match status" value="1"/>
</dbReference>
<comment type="catalytic activity">
    <reaction evidence="1">
        <text>ATP + protein L-histidine = ADP + protein N-phospho-L-histidine.</text>
        <dbReference type="EC" id="2.7.13.3"/>
    </reaction>
</comment>
<proteinExistence type="predicted"/>
<keyword evidence="9" id="KW-0472">Membrane</keyword>
<evidence type="ECO:0000313" key="11">
    <source>
        <dbReference type="EMBL" id="MBF4501166.1"/>
    </source>
</evidence>
<reference evidence="11" key="1">
    <citation type="submission" date="2020-11" db="EMBL/GenBank/DDBJ databases">
        <title>Multidrug resistant novel bacterium Savagea serpentis sp. nov., isolated from the scats of a vine snake (Ahaetulla nasuta).</title>
        <authorList>
            <person name="Venkata Ramana V."/>
            <person name="Vikas Patil S."/>
            <person name="Yogita Lugani V."/>
        </authorList>
    </citation>
    <scope>NUCLEOTIDE SEQUENCE</scope>
    <source>
        <strain evidence="11">SN6</strain>
    </source>
</reference>
<name>A0A8J7G6G8_9BACL</name>
<evidence type="ECO:0000256" key="7">
    <source>
        <dbReference type="ARBA" id="ARBA00023012"/>
    </source>
</evidence>
<dbReference type="Pfam" id="PF02518">
    <property type="entry name" value="HATPase_c"/>
    <property type="match status" value="1"/>
</dbReference>
<feature type="transmembrane region" description="Helical" evidence="9">
    <location>
        <begin position="316"/>
        <end position="339"/>
    </location>
</feature>
<keyword evidence="9" id="KW-0812">Transmembrane</keyword>
<dbReference type="EMBL" id="JADKPV010000002">
    <property type="protein sequence ID" value="MBF4501166.1"/>
    <property type="molecule type" value="Genomic_DNA"/>
</dbReference>
<keyword evidence="6" id="KW-0067">ATP-binding</keyword>
<evidence type="ECO:0000256" key="3">
    <source>
        <dbReference type="ARBA" id="ARBA00022679"/>
    </source>
</evidence>
<protein>
    <recommendedName>
        <fullName evidence="2">histidine kinase</fullName>
        <ecNumber evidence="2">2.7.13.3</ecNumber>
    </recommendedName>
</protein>
<dbReference type="AlphaFoldDB" id="A0A8J7G6G8"/>
<dbReference type="PROSITE" id="PS50109">
    <property type="entry name" value="HIS_KIN"/>
    <property type="match status" value="1"/>
</dbReference>
<evidence type="ECO:0000256" key="2">
    <source>
        <dbReference type="ARBA" id="ARBA00012438"/>
    </source>
</evidence>
<evidence type="ECO:0000256" key="9">
    <source>
        <dbReference type="SAM" id="Phobius"/>
    </source>
</evidence>
<organism evidence="11 12">
    <name type="scientific">Savagea serpentis</name>
    <dbReference type="NCBI Taxonomy" id="2785297"/>
    <lineage>
        <taxon>Bacteria</taxon>
        <taxon>Bacillati</taxon>
        <taxon>Bacillota</taxon>
        <taxon>Bacilli</taxon>
        <taxon>Bacillales</taxon>
        <taxon>Caryophanaceae</taxon>
        <taxon>Savagea</taxon>
    </lineage>
</organism>
<keyword evidence="4" id="KW-0547">Nucleotide-binding</keyword>
<evidence type="ECO:0000256" key="8">
    <source>
        <dbReference type="SAM" id="Coils"/>
    </source>
</evidence>
<accession>A0A8J7G6G8</accession>
<dbReference type="GO" id="GO:0005524">
    <property type="term" value="F:ATP binding"/>
    <property type="evidence" value="ECO:0007669"/>
    <property type="project" value="UniProtKB-KW"/>
</dbReference>
<dbReference type="RefSeq" id="WP_194562638.1">
    <property type="nucleotide sequence ID" value="NZ_JADKPV010000002.1"/>
</dbReference>
<dbReference type="EC" id="2.7.13.3" evidence="2"/>
<dbReference type="PRINTS" id="PR00344">
    <property type="entry name" value="BCTRLSENSOR"/>
</dbReference>
<keyword evidence="8" id="KW-0175">Coiled coil</keyword>
<dbReference type="GO" id="GO:0016020">
    <property type="term" value="C:membrane"/>
    <property type="evidence" value="ECO:0007669"/>
    <property type="project" value="InterPro"/>
</dbReference>
<feature type="transmembrane region" description="Helical" evidence="9">
    <location>
        <begin position="258"/>
        <end position="281"/>
    </location>
</feature>
<comment type="caution">
    <text evidence="11">The sequence shown here is derived from an EMBL/GenBank/DDBJ whole genome shotgun (WGS) entry which is preliminary data.</text>
</comment>
<dbReference type="SUPFAM" id="SSF55874">
    <property type="entry name" value="ATPase domain of HSP90 chaperone/DNA topoisomerase II/histidine kinase"/>
    <property type="match status" value="2"/>
</dbReference>
<dbReference type="InterPro" id="IPR003594">
    <property type="entry name" value="HATPase_dom"/>
</dbReference>
<feature type="transmembrane region" description="Helical" evidence="9">
    <location>
        <begin position="379"/>
        <end position="400"/>
    </location>
</feature>
<gene>
    <name evidence="11" type="ORF">IRY55_07280</name>
</gene>
<dbReference type="Proteomes" id="UP000622653">
    <property type="component" value="Unassembled WGS sequence"/>
</dbReference>
<feature type="transmembrane region" description="Helical" evidence="9">
    <location>
        <begin position="5"/>
        <end position="22"/>
    </location>
</feature>
<dbReference type="PANTHER" id="PTHR34220:SF7">
    <property type="entry name" value="SENSOR HISTIDINE KINASE YPDA"/>
    <property type="match status" value="1"/>
</dbReference>
<feature type="transmembrane region" description="Helical" evidence="9">
    <location>
        <begin position="293"/>
        <end position="310"/>
    </location>
</feature>
<keyword evidence="3" id="KW-0808">Transferase</keyword>
<keyword evidence="7" id="KW-0902">Two-component regulatory system</keyword>
<dbReference type="InterPro" id="IPR011006">
    <property type="entry name" value="CheY-like_superfamily"/>
</dbReference>
<dbReference type="InterPro" id="IPR036890">
    <property type="entry name" value="HATPase_C_sf"/>
</dbReference>
<feature type="coiled-coil region" evidence="8">
    <location>
        <begin position="429"/>
        <end position="485"/>
    </location>
</feature>
<evidence type="ECO:0000256" key="5">
    <source>
        <dbReference type="ARBA" id="ARBA00022777"/>
    </source>
</evidence>
<dbReference type="Pfam" id="PF06580">
    <property type="entry name" value="His_kinase"/>
    <property type="match status" value="1"/>
</dbReference>
<dbReference type="CDD" id="cd00075">
    <property type="entry name" value="HATPase"/>
    <property type="match status" value="1"/>
</dbReference>
<feature type="transmembrane region" description="Helical" evidence="9">
    <location>
        <begin position="351"/>
        <end position="373"/>
    </location>
</feature>
<dbReference type="InterPro" id="IPR004358">
    <property type="entry name" value="Sig_transdc_His_kin-like_C"/>
</dbReference>
<dbReference type="InterPro" id="IPR008979">
    <property type="entry name" value="Galactose-bd-like_sf"/>
</dbReference>
<feature type="transmembrane region" description="Helical" evidence="9">
    <location>
        <begin position="197"/>
        <end position="215"/>
    </location>
</feature>
<dbReference type="InterPro" id="IPR010559">
    <property type="entry name" value="Sig_transdc_His_kin_internal"/>
</dbReference>
<keyword evidence="12" id="KW-1185">Reference proteome</keyword>
<dbReference type="InterPro" id="IPR050640">
    <property type="entry name" value="Bact_2-comp_sensor_kinase"/>
</dbReference>